<evidence type="ECO:0000313" key="2">
    <source>
        <dbReference type="EMBL" id="MFC4464128.1"/>
    </source>
</evidence>
<keyword evidence="1" id="KW-0812">Transmembrane</keyword>
<name>A0ABV8YFR4_9ACTN</name>
<accession>A0ABV8YFR4</accession>
<reference evidence="3" key="1">
    <citation type="journal article" date="2019" name="Int. J. Syst. Evol. Microbiol.">
        <title>The Global Catalogue of Microorganisms (GCM) 10K type strain sequencing project: providing services to taxonomists for standard genome sequencing and annotation.</title>
        <authorList>
            <consortium name="The Broad Institute Genomics Platform"/>
            <consortium name="The Broad Institute Genome Sequencing Center for Infectious Disease"/>
            <person name="Wu L."/>
            <person name="Ma J."/>
        </authorList>
    </citation>
    <scope>NUCLEOTIDE SEQUENCE [LARGE SCALE GENOMIC DNA]</scope>
    <source>
        <strain evidence="3">DT43</strain>
    </source>
</reference>
<evidence type="ECO:0000313" key="3">
    <source>
        <dbReference type="Proteomes" id="UP001596012"/>
    </source>
</evidence>
<evidence type="ECO:0008006" key="4">
    <source>
        <dbReference type="Google" id="ProtNLM"/>
    </source>
</evidence>
<keyword evidence="3" id="KW-1185">Reference proteome</keyword>
<organism evidence="2 3">
    <name type="scientific">Streptomyces xiangluensis</name>
    <dbReference type="NCBI Taxonomy" id="2665720"/>
    <lineage>
        <taxon>Bacteria</taxon>
        <taxon>Bacillati</taxon>
        <taxon>Actinomycetota</taxon>
        <taxon>Actinomycetes</taxon>
        <taxon>Kitasatosporales</taxon>
        <taxon>Streptomycetaceae</taxon>
        <taxon>Streptomyces</taxon>
    </lineage>
</organism>
<evidence type="ECO:0000256" key="1">
    <source>
        <dbReference type="SAM" id="Phobius"/>
    </source>
</evidence>
<keyword evidence="1" id="KW-0472">Membrane</keyword>
<gene>
    <name evidence="2" type="ORF">ACFPH6_06035</name>
</gene>
<dbReference type="EMBL" id="JBHSFG010000011">
    <property type="protein sequence ID" value="MFC4464128.1"/>
    <property type="molecule type" value="Genomic_DNA"/>
</dbReference>
<feature type="transmembrane region" description="Helical" evidence="1">
    <location>
        <begin position="40"/>
        <end position="60"/>
    </location>
</feature>
<dbReference type="Proteomes" id="UP001596012">
    <property type="component" value="Unassembled WGS sequence"/>
</dbReference>
<dbReference type="RefSeq" id="WP_386338310.1">
    <property type="nucleotide sequence ID" value="NZ_JBHSFG010000011.1"/>
</dbReference>
<proteinExistence type="predicted"/>
<comment type="caution">
    <text evidence="2">The sequence shown here is derived from an EMBL/GenBank/DDBJ whole genome shotgun (WGS) entry which is preliminary data.</text>
</comment>
<keyword evidence="1" id="KW-1133">Transmembrane helix</keyword>
<sequence>MSTSHELGAALGVAVISTIAGASLEGGGQGAAVGTGGFDNAFTACAIAAAVVAALGALLLPAGRPDPAQGPVVAHRGGLPGCAEAVEGGRSDPAAFHVSG</sequence>
<protein>
    <recommendedName>
        <fullName evidence="4">Major facilitator superfamily (MFS) profile domain-containing protein</fullName>
    </recommendedName>
</protein>